<dbReference type="Proteomes" id="UP000193380">
    <property type="component" value="Unassembled WGS sequence"/>
</dbReference>
<organism evidence="1 2">
    <name type="scientific">Oncorhynchus mykiss</name>
    <name type="common">Rainbow trout</name>
    <name type="synonym">Salmo gairdneri</name>
    <dbReference type="NCBI Taxonomy" id="8022"/>
    <lineage>
        <taxon>Eukaryota</taxon>
        <taxon>Metazoa</taxon>
        <taxon>Chordata</taxon>
        <taxon>Craniata</taxon>
        <taxon>Vertebrata</taxon>
        <taxon>Euteleostomi</taxon>
        <taxon>Actinopterygii</taxon>
        <taxon>Neopterygii</taxon>
        <taxon>Teleostei</taxon>
        <taxon>Protacanthopterygii</taxon>
        <taxon>Salmoniformes</taxon>
        <taxon>Salmonidae</taxon>
        <taxon>Salmoninae</taxon>
        <taxon>Oncorhynchus</taxon>
    </lineage>
</organism>
<evidence type="ECO:0000313" key="1">
    <source>
        <dbReference type="EMBL" id="CDQ96765.1"/>
    </source>
</evidence>
<accession>A0A060Z670</accession>
<protein>
    <submittedName>
        <fullName evidence="1">Uncharacterized protein</fullName>
    </submittedName>
</protein>
<proteinExistence type="predicted"/>
<dbReference type="PaxDb" id="8022-A0A060Z670"/>
<name>A0A060Z670_ONCMY</name>
<gene>
    <name evidence="1" type="ORF">GSONMT00018240001</name>
</gene>
<dbReference type="AlphaFoldDB" id="A0A060Z670"/>
<reference evidence="1" key="2">
    <citation type="submission" date="2014-03" db="EMBL/GenBank/DDBJ databases">
        <authorList>
            <person name="Genoscope - CEA"/>
        </authorList>
    </citation>
    <scope>NUCLEOTIDE SEQUENCE</scope>
</reference>
<dbReference type="EMBL" id="FR927173">
    <property type="protein sequence ID" value="CDQ96765.1"/>
    <property type="molecule type" value="Genomic_DNA"/>
</dbReference>
<evidence type="ECO:0000313" key="2">
    <source>
        <dbReference type="Proteomes" id="UP000193380"/>
    </source>
</evidence>
<dbReference type="STRING" id="8022.A0A060Z670"/>
<sequence>MVWAGINYRQRAQLNLIDGNLNAQRNRDEILISCYSMIMHSPMLQGSVYNSWKLKLSQFFYGLHTHHTCHQLSMFGMLWIDMYKRVFQFPPISNFAQSLKKSGTTFHRPQSTT</sequence>
<reference evidence="1" key="1">
    <citation type="journal article" date="2014" name="Nat. Commun.">
        <title>The rainbow trout genome provides novel insights into evolution after whole-genome duplication in vertebrates.</title>
        <authorList>
            <person name="Berthelot C."/>
            <person name="Brunet F."/>
            <person name="Chalopin D."/>
            <person name="Juanchich A."/>
            <person name="Bernard M."/>
            <person name="Noel B."/>
            <person name="Bento P."/>
            <person name="Da Silva C."/>
            <person name="Labadie K."/>
            <person name="Alberti A."/>
            <person name="Aury J.M."/>
            <person name="Louis A."/>
            <person name="Dehais P."/>
            <person name="Bardou P."/>
            <person name="Montfort J."/>
            <person name="Klopp C."/>
            <person name="Cabau C."/>
            <person name="Gaspin C."/>
            <person name="Thorgaard G.H."/>
            <person name="Boussaha M."/>
            <person name="Quillet E."/>
            <person name="Guyomard R."/>
            <person name="Galiana D."/>
            <person name="Bobe J."/>
            <person name="Volff J.N."/>
            <person name="Genet C."/>
            <person name="Wincker P."/>
            <person name="Jaillon O."/>
            <person name="Roest Crollius H."/>
            <person name="Guiguen Y."/>
        </authorList>
    </citation>
    <scope>NUCLEOTIDE SEQUENCE [LARGE SCALE GENOMIC DNA]</scope>
</reference>